<dbReference type="Gene3D" id="1.25.10.10">
    <property type="entry name" value="Leucine-rich Repeat Variant"/>
    <property type="match status" value="1"/>
</dbReference>
<dbReference type="RefSeq" id="XP_029224968.1">
    <property type="nucleotide sequence ID" value="XM_029374884.1"/>
</dbReference>
<accession>A0A3R7NKP5</accession>
<dbReference type="GeneID" id="40321638"/>
<name>A0A3R7NKP5_9TRYP</name>
<evidence type="ECO:0000313" key="2">
    <source>
        <dbReference type="EMBL" id="RNF04064.1"/>
    </source>
</evidence>
<dbReference type="EMBL" id="MKKU01000694">
    <property type="protein sequence ID" value="RNF04064.1"/>
    <property type="molecule type" value="Genomic_DNA"/>
</dbReference>
<dbReference type="OrthoDB" id="243282at2759"/>
<feature type="region of interest" description="Disordered" evidence="1">
    <location>
        <begin position="546"/>
        <end position="590"/>
    </location>
</feature>
<proteinExistence type="predicted"/>
<feature type="compositionally biased region" description="Polar residues" evidence="1">
    <location>
        <begin position="857"/>
        <end position="866"/>
    </location>
</feature>
<reference evidence="2 3" key="1">
    <citation type="journal article" date="2018" name="BMC Genomics">
        <title>Genomic comparison of Trypanosoma conorhini and Trypanosoma rangeli to Trypanosoma cruzi strains of high and low virulence.</title>
        <authorList>
            <person name="Bradwell K.R."/>
            <person name="Koparde V.N."/>
            <person name="Matveyev A.V."/>
            <person name="Serrano M.G."/>
            <person name="Alves J.M."/>
            <person name="Parikh H."/>
            <person name="Huang B."/>
            <person name="Lee V."/>
            <person name="Espinosa-Alvarez O."/>
            <person name="Ortiz P.A."/>
            <person name="Costa-Martins A.G."/>
            <person name="Teixeira M.M."/>
            <person name="Buck G.A."/>
        </authorList>
    </citation>
    <scope>NUCLEOTIDE SEQUENCE [LARGE SCALE GENOMIC DNA]</scope>
    <source>
        <strain evidence="2 3">025E</strain>
    </source>
</reference>
<comment type="caution">
    <text evidence="2">The sequence shown here is derived from an EMBL/GenBank/DDBJ whole genome shotgun (WGS) entry which is preliminary data.</text>
</comment>
<protein>
    <submittedName>
        <fullName evidence="2">Putative casein kinase II, alpha chain</fullName>
    </submittedName>
</protein>
<keyword evidence="2" id="KW-0418">Kinase</keyword>
<keyword evidence="2" id="KW-0808">Transferase</keyword>
<dbReference type="InterPro" id="IPR016024">
    <property type="entry name" value="ARM-type_fold"/>
</dbReference>
<evidence type="ECO:0000256" key="1">
    <source>
        <dbReference type="SAM" id="MobiDB-lite"/>
    </source>
</evidence>
<dbReference type="Proteomes" id="UP000284403">
    <property type="component" value="Unassembled WGS sequence"/>
</dbReference>
<dbReference type="AlphaFoldDB" id="A0A3R7NKP5"/>
<organism evidence="2 3">
    <name type="scientific">Trypanosoma conorhini</name>
    <dbReference type="NCBI Taxonomy" id="83891"/>
    <lineage>
        <taxon>Eukaryota</taxon>
        <taxon>Discoba</taxon>
        <taxon>Euglenozoa</taxon>
        <taxon>Kinetoplastea</taxon>
        <taxon>Metakinetoplastina</taxon>
        <taxon>Trypanosomatida</taxon>
        <taxon>Trypanosomatidae</taxon>
        <taxon>Trypanosoma</taxon>
    </lineage>
</organism>
<dbReference type="GO" id="GO:0016301">
    <property type="term" value="F:kinase activity"/>
    <property type="evidence" value="ECO:0007669"/>
    <property type="project" value="UniProtKB-KW"/>
</dbReference>
<gene>
    <name evidence="2" type="ORF">Tco025E_08027</name>
</gene>
<feature type="region of interest" description="Disordered" evidence="1">
    <location>
        <begin position="830"/>
        <end position="866"/>
    </location>
</feature>
<keyword evidence="3" id="KW-1185">Reference proteome</keyword>
<dbReference type="SUPFAM" id="SSF48371">
    <property type="entry name" value="ARM repeat"/>
    <property type="match status" value="1"/>
</dbReference>
<sequence length="866" mass="94980">MQKLENTFCTLHEALERAVGFFATGATSNGVPLTQQQAVDVLDVFDALLGVEETGSQAARRYVLRRTLQAGFMRFLADIITQPLEHLHELDAQAPQPFLPLRMKAVKSLQRILLACSDLGEEASASCFRVAVDEEVVPQLLRTLSESPYEPLRLGAAETLFIFTLRIQHGPTGFVASGGINTMRRSLMQDGSHTVRSVCASILRELLNTHALEFTNPATVSVLIKSLEDTSADVRTLAAEILEQALRLYKGDLAYMLRDARCLLLPLRRSLDQDPSVEALESAARLLEMCCGVAAVTQLQTFFAAVVSLNLVKVLLRRIGEGGNAAAARARSLRLLIQYSPAAYELPRQVLHDTEVLAVLLKGIVDAGRGRSTPGEDFAAFQIKSLELALCLAIILTQSPAYREMLTAELNDYPQWAAAIKNAVISLLNAASLDYFTSIELWDVTGQHLNLPDGVPWGADHAPQQAYVRQLFQAQVQRTGSARAATSMETDFPPSPQAVAHQLFDAAQQEKKVRLTFILLVFATSITFPVESRAAVTAAAVAPLPTQGRSEGRAAPRFPTPPQAGGGTQREPAVSPDGRVSSARRSGGLPNQALLGEKEAVAIAYDTFNSSMSFVMRFTQHYSKTRQKKEAVVETDDGYRLRLSRLKNPWHAIVENQRLKTWQVGDLKVGDLFYFSLPFDEIGTRELEAVLYKARRHMVYLKKELLVTPQHSKGRRWFLHDMVRNIMPKAVAQLEELKALVQSRGADGVRFPIFLFREKELHFGERALHPGNLAEVLDQIEFYFAQSADKMVGVDNARLQQLSRGLGNLGKRASGSDALQLLGAIEPRDTMAAGGDADVAGAEEEEDDGGGGYGHGTISSDSETNV</sequence>
<evidence type="ECO:0000313" key="3">
    <source>
        <dbReference type="Proteomes" id="UP000284403"/>
    </source>
</evidence>
<dbReference type="InterPro" id="IPR011989">
    <property type="entry name" value="ARM-like"/>
</dbReference>